<comment type="similarity">
    <text evidence="1">Belongs to the HyuE racemase family.</text>
</comment>
<dbReference type="InterPro" id="IPR015942">
    <property type="entry name" value="Asp/Glu/hydantoin_racemase"/>
</dbReference>
<evidence type="ECO:0000313" key="2">
    <source>
        <dbReference type="EMBL" id="GHE04826.1"/>
    </source>
</evidence>
<dbReference type="EMBL" id="FNOB01000019">
    <property type="protein sequence ID" value="SDX53397.1"/>
    <property type="molecule type" value="Genomic_DNA"/>
</dbReference>
<evidence type="ECO:0000256" key="1">
    <source>
        <dbReference type="ARBA" id="ARBA00038414"/>
    </source>
</evidence>
<dbReference type="Proteomes" id="UP000634647">
    <property type="component" value="Unassembled WGS sequence"/>
</dbReference>
<dbReference type="AlphaFoldDB" id="A0AAN5A0T5"/>
<proteinExistence type="inferred from homology"/>
<dbReference type="Proteomes" id="UP000199541">
    <property type="component" value="Unassembled WGS sequence"/>
</dbReference>
<dbReference type="PANTHER" id="PTHR28047:SF5">
    <property type="entry name" value="PROTEIN DCG1"/>
    <property type="match status" value="1"/>
</dbReference>
<evidence type="ECO:0000313" key="3">
    <source>
        <dbReference type="EMBL" id="SDX53397.1"/>
    </source>
</evidence>
<evidence type="ECO:0000313" key="4">
    <source>
        <dbReference type="Proteomes" id="UP000199541"/>
    </source>
</evidence>
<dbReference type="InterPro" id="IPR052186">
    <property type="entry name" value="Hydantoin_racemase-like"/>
</dbReference>
<evidence type="ECO:0000313" key="5">
    <source>
        <dbReference type="Proteomes" id="UP000634647"/>
    </source>
</evidence>
<dbReference type="InterPro" id="IPR053714">
    <property type="entry name" value="Iso_Racemase_Enz_sf"/>
</dbReference>
<dbReference type="Pfam" id="PF01177">
    <property type="entry name" value="Asp_Glu_race"/>
    <property type="match status" value="1"/>
</dbReference>
<reference evidence="2" key="3">
    <citation type="submission" date="2023-06" db="EMBL/GenBank/DDBJ databases">
        <authorList>
            <person name="Sun Q."/>
            <person name="Zhou Y."/>
        </authorList>
    </citation>
    <scope>NUCLEOTIDE SEQUENCE</scope>
    <source>
        <strain evidence="2">CGMCC 1.10859</strain>
    </source>
</reference>
<dbReference type="GO" id="GO:0047661">
    <property type="term" value="F:amino-acid racemase activity"/>
    <property type="evidence" value="ECO:0007669"/>
    <property type="project" value="InterPro"/>
</dbReference>
<dbReference type="Gene3D" id="3.40.50.12500">
    <property type="match status" value="1"/>
</dbReference>
<comment type="caution">
    <text evidence="2">The sequence shown here is derived from an EMBL/GenBank/DDBJ whole genome shotgun (WGS) entry which is preliminary data.</text>
</comment>
<dbReference type="EMBL" id="BNAB01000019">
    <property type="protein sequence ID" value="GHE04826.1"/>
    <property type="molecule type" value="Genomic_DNA"/>
</dbReference>
<keyword evidence="4" id="KW-1185">Reference proteome</keyword>
<sequence>MIHLAFINPNSTEAMTDNIVAAARAALPAARITGATNTDGPPAIQGAADGEAAIAGLLARIPKARAGGAQAIVIACFDDTGLAEAQGIADCPVLGIGQSAYLMAATLGVRFSVVTSTAASVPVIAGNIRAQGFGGRCASVRACGLPVLEIDAGGAAVCARLAEEIALARDRDGAATVVLGCAGMAALAPELTARTGMRLIDGVAAAAHLARAAVDFTAREGG</sequence>
<reference evidence="3 4" key="2">
    <citation type="submission" date="2016-10" db="EMBL/GenBank/DDBJ databases">
        <authorList>
            <person name="Varghese N."/>
            <person name="Submissions S."/>
        </authorList>
    </citation>
    <scope>NUCLEOTIDE SEQUENCE [LARGE SCALE GENOMIC DNA]</scope>
    <source>
        <strain evidence="3 4">DSM 24802</strain>
    </source>
</reference>
<organism evidence="2 5">
    <name type="scientific">Allgaiera indica</name>
    <dbReference type="NCBI Taxonomy" id="765699"/>
    <lineage>
        <taxon>Bacteria</taxon>
        <taxon>Pseudomonadati</taxon>
        <taxon>Pseudomonadota</taxon>
        <taxon>Alphaproteobacteria</taxon>
        <taxon>Rhodobacterales</taxon>
        <taxon>Paracoccaceae</taxon>
        <taxon>Allgaiera</taxon>
    </lineage>
</organism>
<gene>
    <name evidence="2" type="ORF">GCM10008024_33430</name>
    <name evidence="3" type="ORF">SAMN05444006_11935</name>
</gene>
<dbReference type="PANTHER" id="PTHR28047">
    <property type="entry name" value="PROTEIN DCG1"/>
    <property type="match status" value="1"/>
</dbReference>
<accession>A0AAN5A0T5</accession>
<protein>
    <submittedName>
        <fullName evidence="3">Allantoin racemase</fullName>
    </submittedName>
    <submittedName>
        <fullName evidence="2">HyuE hydantoin racemase</fullName>
    </submittedName>
</protein>
<name>A0AAN5A0T5_9RHOB</name>
<reference evidence="2" key="1">
    <citation type="journal article" date="2014" name="Int. J. Syst. Evol. Microbiol.">
        <title>Complete genome sequence of Corynebacterium casei LMG S-19264T (=DSM 44701T), isolated from a smear-ripened cheese.</title>
        <authorList>
            <consortium name="US DOE Joint Genome Institute (JGI-PGF)"/>
            <person name="Walter F."/>
            <person name="Albersmeier A."/>
            <person name="Kalinowski J."/>
            <person name="Ruckert C."/>
        </authorList>
    </citation>
    <scope>NUCLEOTIDE SEQUENCE</scope>
    <source>
        <strain evidence="2">CGMCC 1.10859</strain>
    </source>
</reference>